<dbReference type="AlphaFoldDB" id="A0A6H5IVV3"/>
<proteinExistence type="predicted"/>
<organism evidence="1 2">
    <name type="scientific">Trichogramma brassicae</name>
    <dbReference type="NCBI Taxonomy" id="86971"/>
    <lineage>
        <taxon>Eukaryota</taxon>
        <taxon>Metazoa</taxon>
        <taxon>Ecdysozoa</taxon>
        <taxon>Arthropoda</taxon>
        <taxon>Hexapoda</taxon>
        <taxon>Insecta</taxon>
        <taxon>Pterygota</taxon>
        <taxon>Neoptera</taxon>
        <taxon>Endopterygota</taxon>
        <taxon>Hymenoptera</taxon>
        <taxon>Apocrita</taxon>
        <taxon>Proctotrupomorpha</taxon>
        <taxon>Chalcidoidea</taxon>
        <taxon>Trichogrammatidae</taxon>
        <taxon>Trichogramma</taxon>
    </lineage>
</organism>
<evidence type="ECO:0000313" key="2">
    <source>
        <dbReference type="Proteomes" id="UP000479190"/>
    </source>
</evidence>
<reference evidence="1 2" key="1">
    <citation type="submission" date="2020-02" db="EMBL/GenBank/DDBJ databases">
        <authorList>
            <person name="Ferguson B K."/>
        </authorList>
    </citation>
    <scope>NUCLEOTIDE SEQUENCE [LARGE SCALE GENOMIC DNA]</scope>
</reference>
<dbReference type="EMBL" id="CADCXV010001128">
    <property type="protein sequence ID" value="CAB0041780.1"/>
    <property type="molecule type" value="Genomic_DNA"/>
</dbReference>
<name>A0A6H5IVV3_9HYME</name>
<keyword evidence="2" id="KW-1185">Reference proteome</keyword>
<accession>A0A6H5IVV3</accession>
<sequence>MKYARTCARAPVIIRARRHPHSNGLKKLQLPICMVFSTFSKSSTEREPYVRSRLYTKVNSRFQQHVELDALSRAGRNVLQEETRIQKRRIRTNRYRMVAENSRLTMLRRYTLVYIQVARRGRQCIVLCIARVDAGQNLHCGGVNYVPKPSRARTRERHGYAGSRELVGVIRNKRPICAAQTPTPKALYIIPADATEASSCGHVRALDFFMKRVHCECVEPQHYLRENLLLTQSRRESSTRDAYYCDRKWLILAQCPSTRTQTLSVIGVNILVNVRASAPRSCPSLMHDLLLMPYSPARQAPAIEVGGDYSPQQHPLYIRSISSMRTITASKYTISGYIYRNIGAEQTNIEISSTNDKSSSSQCRPLTAAAAASASVSTVVKTPQYPRVRVNKRTYERAHPNSTRFERGSVPVKFVQSTAKMSKIILLLALLVAVAAATPQQYPPNIIDFWRQQVLEEATEKPVEKTCSPWKGPVSIQFMRIDFLFFTQSRIDTL</sequence>
<evidence type="ECO:0000313" key="1">
    <source>
        <dbReference type="EMBL" id="CAB0041780.1"/>
    </source>
</evidence>
<protein>
    <submittedName>
        <fullName evidence="1">Uncharacterized protein</fullName>
    </submittedName>
</protein>
<dbReference type="Proteomes" id="UP000479190">
    <property type="component" value="Unassembled WGS sequence"/>
</dbReference>
<gene>
    <name evidence="1" type="ORF">TBRA_LOCUS13436</name>
</gene>